<dbReference type="GO" id="GO:0015074">
    <property type="term" value="P:DNA integration"/>
    <property type="evidence" value="ECO:0007669"/>
    <property type="project" value="UniProtKB-KW"/>
</dbReference>
<keyword evidence="3" id="KW-0238">DNA-binding</keyword>
<dbReference type="Gene3D" id="1.10.150.130">
    <property type="match status" value="1"/>
</dbReference>
<dbReference type="Pfam" id="PF00589">
    <property type="entry name" value="Phage_integrase"/>
    <property type="match status" value="1"/>
</dbReference>
<evidence type="ECO:0000256" key="2">
    <source>
        <dbReference type="ARBA" id="ARBA00022908"/>
    </source>
</evidence>
<proteinExistence type="inferred from homology"/>
<keyword evidence="4" id="KW-0233">DNA recombination</keyword>
<keyword evidence="2" id="KW-0229">DNA integration</keyword>
<dbReference type="Proteomes" id="UP000239089">
    <property type="component" value="Unassembled WGS sequence"/>
</dbReference>
<dbReference type="GO" id="GO:0003677">
    <property type="term" value="F:DNA binding"/>
    <property type="evidence" value="ECO:0007669"/>
    <property type="project" value="UniProtKB-KW"/>
</dbReference>
<dbReference type="GO" id="GO:0006310">
    <property type="term" value="P:DNA recombination"/>
    <property type="evidence" value="ECO:0007669"/>
    <property type="project" value="UniProtKB-KW"/>
</dbReference>
<evidence type="ECO:0000256" key="1">
    <source>
        <dbReference type="ARBA" id="ARBA00008857"/>
    </source>
</evidence>
<dbReference type="EMBL" id="NHSJ01000107">
    <property type="protein sequence ID" value="PPQ28509.1"/>
    <property type="molecule type" value="Genomic_DNA"/>
</dbReference>
<comment type="similarity">
    <text evidence="1">Belongs to the 'phage' integrase family.</text>
</comment>
<dbReference type="Gene3D" id="1.10.443.10">
    <property type="entry name" value="Intergrase catalytic core"/>
    <property type="match status" value="1"/>
</dbReference>
<name>A0A2S6N1N1_9HYPH</name>
<evidence type="ECO:0000313" key="7">
    <source>
        <dbReference type="Proteomes" id="UP000239089"/>
    </source>
</evidence>
<accession>A0A2S6N1N1</accession>
<dbReference type="InterPro" id="IPR050090">
    <property type="entry name" value="Tyrosine_recombinase_XerCD"/>
</dbReference>
<comment type="caution">
    <text evidence="6">The sequence shown here is derived from an EMBL/GenBank/DDBJ whole genome shotgun (WGS) entry which is preliminary data.</text>
</comment>
<dbReference type="InterPro" id="IPR013762">
    <property type="entry name" value="Integrase-like_cat_sf"/>
</dbReference>
<dbReference type="AlphaFoldDB" id="A0A2S6N1N1"/>
<dbReference type="InterPro" id="IPR011010">
    <property type="entry name" value="DNA_brk_join_enz"/>
</dbReference>
<keyword evidence="7" id="KW-1185">Reference proteome</keyword>
<protein>
    <recommendedName>
        <fullName evidence="5">Tyr recombinase domain-containing protein</fullName>
    </recommendedName>
</protein>
<dbReference type="PROSITE" id="PS51898">
    <property type="entry name" value="TYR_RECOMBINASE"/>
    <property type="match status" value="1"/>
</dbReference>
<dbReference type="PANTHER" id="PTHR30349">
    <property type="entry name" value="PHAGE INTEGRASE-RELATED"/>
    <property type="match status" value="1"/>
</dbReference>
<gene>
    <name evidence="6" type="ORF">CCR94_17590</name>
</gene>
<sequence length="371" mass="41894">MARPKSQGPCKVNKKLASGEVETYYYAWRGGPRITDPITGKPYPFNSKQFKIRFAELLQQREGPAQTALAIKGPFVQDLIAKFKTDPIYFGNLSVKTKTDYTHLLDKIGAKFGDMPLRAVDEFGARKDFLDWRNDMMDKPRTADACWTMLKRLFNFGIDRQEIKVNPCLGGGKLYASDRSDKVWMPEHLAKLKAVAPKQVWDVVELAEWTGQRMGDLLQLTWDDFDGEVITLIQSKSKRRGQGGVKVIIPVLASLQEILDRLPRRDRTNAMLIPTKRSSERWTEDGFKTVFGRAKTSAGITDLHFHDLRGTFVLHAAEAGCTVPEIASITGHKLGEVQTIIDKYLPKTKTQSLSAMQKIEAKKKNFSRTDA</sequence>
<evidence type="ECO:0000256" key="4">
    <source>
        <dbReference type="ARBA" id="ARBA00023172"/>
    </source>
</evidence>
<dbReference type="PANTHER" id="PTHR30349:SF64">
    <property type="entry name" value="PROPHAGE INTEGRASE INTD-RELATED"/>
    <property type="match status" value="1"/>
</dbReference>
<dbReference type="InterPro" id="IPR010998">
    <property type="entry name" value="Integrase_recombinase_N"/>
</dbReference>
<feature type="domain" description="Tyr recombinase" evidence="5">
    <location>
        <begin position="179"/>
        <end position="358"/>
    </location>
</feature>
<dbReference type="SUPFAM" id="SSF56349">
    <property type="entry name" value="DNA breaking-rejoining enzymes"/>
    <property type="match status" value="1"/>
</dbReference>
<evidence type="ECO:0000313" key="6">
    <source>
        <dbReference type="EMBL" id="PPQ28509.1"/>
    </source>
</evidence>
<evidence type="ECO:0000259" key="5">
    <source>
        <dbReference type="PROSITE" id="PS51898"/>
    </source>
</evidence>
<organism evidence="6 7">
    <name type="scientific">Rhodoblastus sphagnicola</name>
    <dbReference type="NCBI Taxonomy" id="333368"/>
    <lineage>
        <taxon>Bacteria</taxon>
        <taxon>Pseudomonadati</taxon>
        <taxon>Pseudomonadota</taxon>
        <taxon>Alphaproteobacteria</taxon>
        <taxon>Hyphomicrobiales</taxon>
        <taxon>Rhodoblastaceae</taxon>
        <taxon>Rhodoblastus</taxon>
    </lineage>
</organism>
<evidence type="ECO:0000256" key="3">
    <source>
        <dbReference type="ARBA" id="ARBA00023125"/>
    </source>
</evidence>
<reference evidence="6 7" key="1">
    <citation type="journal article" date="2018" name="Arch. Microbiol.">
        <title>New insights into the metabolic potential of the phototrophic purple bacterium Rhodopila globiformis DSM 161(T) from its draft genome sequence and evidence for a vanadium-dependent nitrogenase.</title>
        <authorList>
            <person name="Imhoff J.F."/>
            <person name="Rahn T."/>
            <person name="Kunzel S."/>
            <person name="Neulinger S.C."/>
        </authorList>
    </citation>
    <scope>NUCLEOTIDE SEQUENCE [LARGE SCALE GENOMIC DNA]</scope>
    <source>
        <strain evidence="6 7">DSM 16996</strain>
    </source>
</reference>
<dbReference type="InterPro" id="IPR002104">
    <property type="entry name" value="Integrase_catalytic"/>
</dbReference>